<dbReference type="HOGENOM" id="CLU_458415_0_0_11"/>
<dbReference type="KEGG" id="sro:Sros_3500"/>
<accession>D2AQN9</accession>
<dbReference type="AlphaFoldDB" id="D2AQN9"/>
<keyword evidence="1" id="KW-0175">Coiled coil</keyword>
<gene>
    <name evidence="2" type="ordered locus">Sros_3500</name>
</gene>
<proteinExistence type="predicted"/>
<keyword evidence="3" id="KW-1185">Reference proteome</keyword>
<reference evidence="2 3" key="1">
    <citation type="journal article" date="2010" name="Stand. Genomic Sci.">
        <title>Complete genome sequence of Streptosporangium roseum type strain (NI 9100).</title>
        <authorList>
            <person name="Nolan M."/>
            <person name="Sikorski J."/>
            <person name="Jando M."/>
            <person name="Lucas S."/>
            <person name="Lapidus A."/>
            <person name="Glavina Del Rio T."/>
            <person name="Chen F."/>
            <person name="Tice H."/>
            <person name="Pitluck S."/>
            <person name="Cheng J.F."/>
            <person name="Chertkov O."/>
            <person name="Sims D."/>
            <person name="Meincke L."/>
            <person name="Brettin T."/>
            <person name="Han C."/>
            <person name="Detter J.C."/>
            <person name="Bruce D."/>
            <person name="Goodwin L."/>
            <person name="Land M."/>
            <person name="Hauser L."/>
            <person name="Chang Y.J."/>
            <person name="Jeffries C.D."/>
            <person name="Ivanova N."/>
            <person name="Mavromatis K."/>
            <person name="Mikhailova N."/>
            <person name="Chen A."/>
            <person name="Palaniappan K."/>
            <person name="Chain P."/>
            <person name="Rohde M."/>
            <person name="Goker M."/>
            <person name="Bristow J."/>
            <person name="Eisen J.A."/>
            <person name="Markowitz V."/>
            <person name="Hugenholtz P."/>
            <person name="Kyrpides N.C."/>
            <person name="Klenk H.P."/>
        </authorList>
    </citation>
    <scope>NUCLEOTIDE SEQUENCE [LARGE SCALE GENOMIC DNA]</scope>
    <source>
        <strain evidence="3">ATCC 12428 / DSM 43021 / JCM 3005 / NI 9100</strain>
    </source>
</reference>
<organism evidence="2 3">
    <name type="scientific">Streptosporangium roseum (strain ATCC 12428 / DSM 43021 / JCM 3005 / KCTC 9067 / NCIMB 10171 / NRRL 2505 / NI 9100)</name>
    <dbReference type="NCBI Taxonomy" id="479432"/>
    <lineage>
        <taxon>Bacteria</taxon>
        <taxon>Bacillati</taxon>
        <taxon>Actinomycetota</taxon>
        <taxon>Actinomycetes</taxon>
        <taxon>Streptosporangiales</taxon>
        <taxon>Streptosporangiaceae</taxon>
        <taxon>Streptosporangium</taxon>
    </lineage>
</organism>
<dbReference type="EMBL" id="CP001814">
    <property type="protein sequence ID" value="ACZ86436.1"/>
    <property type="molecule type" value="Genomic_DNA"/>
</dbReference>
<evidence type="ECO:0000313" key="3">
    <source>
        <dbReference type="Proteomes" id="UP000002029"/>
    </source>
</evidence>
<sequence>MGDMNHQEARPDRAIFQAVGTVARFGPAVLEFESALDRGRTDTPIPVWVGSRSDLNDGIALAADLYDGIRRPPGCDLGVVVGAGVPEELRRFARPLARGWTGEGTALEATEGSLLIVGCYADLRAAVVRPVLEDAYRRGRDVFLLTGRDLNSLSWAIAKQYGEMTTEAPTGLFTEIDESPQPTREPYFHAGRLDGADIRAVVLGRTWGRILFNGHGTDDSVNLGQFTVCGLSPAVAGAPSAPGPMCAYGLGCYKPMDKLIAVHRVRAAEIVLSGCDSGPLVDLASYGPGHQLLLNAIDGPARTVVAALSMHQSGRVENLLWLDSAGREGSTARVLNESLRDIHPYPSFIQAGLPSSGRVRSSAHSAGREAAPAPWHRQAELRALVRTVSARLQGFLTAGLLSPRYGLRDRLERMAEEIDSSATRLVMGLAAEQRLLMRSLEADLRSLDRALAERVAEDPDDDIMEFPRFFGHRSAVAEEDVTTAPCMCGRPAWRYLRRGFTARIPDTVALGCLRCGPIGYALAEGVAVRGRAADSVTAGGTLRVETELEAVRSGEAQVGVSVPGILRARIGPPLHRVRLRAGEPRRVGFDIGVDGAAIPQEYHYTVFAIQDLGISVLRRHFGVLPDTGQT</sequence>
<dbReference type="STRING" id="479432.Sros_3500"/>
<protein>
    <submittedName>
        <fullName evidence="2">Uncharacterized protein</fullName>
    </submittedName>
</protein>
<evidence type="ECO:0000313" key="2">
    <source>
        <dbReference type="EMBL" id="ACZ86436.1"/>
    </source>
</evidence>
<name>D2AQN9_STRRD</name>
<evidence type="ECO:0000256" key="1">
    <source>
        <dbReference type="SAM" id="Coils"/>
    </source>
</evidence>
<dbReference type="eggNOG" id="ENOG502ZMSI">
    <property type="taxonomic scope" value="Bacteria"/>
</dbReference>
<feature type="coiled-coil region" evidence="1">
    <location>
        <begin position="430"/>
        <end position="457"/>
    </location>
</feature>
<dbReference type="Proteomes" id="UP000002029">
    <property type="component" value="Chromosome"/>
</dbReference>